<dbReference type="PROSITE" id="PS50010">
    <property type="entry name" value="DH_2"/>
    <property type="match status" value="1"/>
</dbReference>
<dbReference type="SUPFAM" id="SSF48065">
    <property type="entry name" value="DBL homology domain (DH-domain)"/>
    <property type="match status" value="1"/>
</dbReference>
<dbReference type="OrthoDB" id="10256089at2759"/>
<dbReference type="EMBL" id="JAGFBS010000015">
    <property type="protein sequence ID" value="KAG6375288.1"/>
    <property type="molecule type" value="Genomic_DNA"/>
</dbReference>
<dbReference type="Proteomes" id="UP000683000">
    <property type="component" value="Unassembled WGS sequence"/>
</dbReference>
<dbReference type="InterPro" id="IPR035899">
    <property type="entry name" value="DBL_dom_sf"/>
</dbReference>
<accession>A0A8I3A9M2</accession>
<dbReference type="Gene3D" id="1.20.900.10">
    <property type="entry name" value="Dbl homology (DH) domain"/>
    <property type="match status" value="1"/>
</dbReference>
<reference evidence="2" key="1">
    <citation type="submission" date="2021-03" db="EMBL/GenBank/DDBJ databases">
        <title>Evolutionary innovations through gain and loss of genes in the ectomycorrhizal Boletales.</title>
        <authorList>
            <person name="Wu G."/>
            <person name="Miyauchi S."/>
            <person name="Morin E."/>
            <person name="Yang Z.-L."/>
            <person name="Xu J."/>
            <person name="Martin F.M."/>
        </authorList>
    </citation>
    <scope>NUCLEOTIDE SEQUENCE</scope>
    <source>
        <strain evidence="2">BR01</strain>
    </source>
</reference>
<keyword evidence="3" id="KW-1185">Reference proteome</keyword>
<dbReference type="PANTHER" id="PTHR22834">
    <property type="entry name" value="NUCLEAR FUSION PROTEIN FUS2"/>
    <property type="match status" value="1"/>
</dbReference>
<dbReference type="PANTHER" id="PTHR22834:SF20">
    <property type="entry name" value="SH3 DOMAIN-CONTAINING PROTEIN"/>
    <property type="match status" value="1"/>
</dbReference>
<dbReference type="GO" id="GO:0005085">
    <property type="term" value="F:guanyl-nucleotide exchange factor activity"/>
    <property type="evidence" value="ECO:0007669"/>
    <property type="project" value="InterPro"/>
</dbReference>
<gene>
    <name evidence="2" type="ORF">JVT61DRAFT_3510</name>
</gene>
<dbReference type="InterPro" id="IPR051492">
    <property type="entry name" value="Dynamin-Rho_GEF"/>
</dbReference>
<evidence type="ECO:0000259" key="1">
    <source>
        <dbReference type="PROSITE" id="PS50010"/>
    </source>
</evidence>
<dbReference type="GO" id="GO:0005737">
    <property type="term" value="C:cytoplasm"/>
    <property type="evidence" value="ECO:0007669"/>
    <property type="project" value="TreeGrafter"/>
</dbReference>
<evidence type="ECO:0000313" key="3">
    <source>
        <dbReference type="Proteomes" id="UP000683000"/>
    </source>
</evidence>
<name>A0A8I3A9M2_9AGAM</name>
<comment type="caution">
    <text evidence="2">The sequence shown here is derived from an EMBL/GenBank/DDBJ whole genome shotgun (WGS) entry which is preliminary data.</text>
</comment>
<sequence length="487" mass="55822">MTDDDVRSIFRNISDIARLSSRFVERLETVANRRINEGGSDEDNVGNLFLDIIPHLEPLYKTYLSTHPAARSRLRQFSKSPANQNYTSVIQSHLLPGTPHLASFLEKPKQRIPEYCRLLHSIIDTSSVSHRDLMALAQARDQMNRLAGELRNARIFFPFPLSLKIPSIPTRTHGPASTEAGNLAQLENRLRQYVIFLDILAWHVKDLEVATRLSVESLQEWSITFSAVLGLGPSQSAPYLPAYVAFTSLLSSLLVLCTTVESDLQISLIPLNKLKAMTERPKQLLDEMHTLETRILSSPFAKILHYLDFSKDRRHHIDLRSKLLVELPLLLNAMDRAIGLVIRIAIQGILKFLERVRDKWMSFFNSMVEGDERYGGTQESWSTAWEDGRQMLMAWEEATYRGSRPNGTFALDGLRRVCRQRRQGCHPRMVRCTVTDRPAGLWHQDFKSVVHFPPARDRPLGCTNHEEEQDCMTEWPGLRTEKQNYRP</sequence>
<proteinExistence type="predicted"/>
<dbReference type="AlphaFoldDB" id="A0A8I3A9M2"/>
<evidence type="ECO:0000313" key="2">
    <source>
        <dbReference type="EMBL" id="KAG6375288.1"/>
    </source>
</evidence>
<organism evidence="2 3">
    <name type="scientific">Boletus reticuloceps</name>
    <dbReference type="NCBI Taxonomy" id="495285"/>
    <lineage>
        <taxon>Eukaryota</taxon>
        <taxon>Fungi</taxon>
        <taxon>Dikarya</taxon>
        <taxon>Basidiomycota</taxon>
        <taxon>Agaricomycotina</taxon>
        <taxon>Agaricomycetes</taxon>
        <taxon>Agaricomycetidae</taxon>
        <taxon>Boletales</taxon>
        <taxon>Boletineae</taxon>
        <taxon>Boletaceae</taxon>
        <taxon>Boletoideae</taxon>
        <taxon>Boletus</taxon>
    </lineage>
</organism>
<protein>
    <submittedName>
        <fullName evidence="2">Dbl homology domain-containing protein</fullName>
    </submittedName>
</protein>
<dbReference type="InterPro" id="IPR000219">
    <property type="entry name" value="DH_dom"/>
</dbReference>
<dbReference type="GO" id="GO:0031991">
    <property type="term" value="P:regulation of actomyosin contractile ring contraction"/>
    <property type="evidence" value="ECO:0007669"/>
    <property type="project" value="TreeGrafter"/>
</dbReference>
<dbReference type="Pfam" id="PF00621">
    <property type="entry name" value="RhoGEF"/>
    <property type="match status" value="1"/>
</dbReference>
<dbReference type="GO" id="GO:0032955">
    <property type="term" value="P:regulation of division septum assembly"/>
    <property type="evidence" value="ECO:0007669"/>
    <property type="project" value="TreeGrafter"/>
</dbReference>
<feature type="domain" description="DH" evidence="1">
    <location>
        <begin position="1"/>
        <end position="153"/>
    </location>
</feature>